<keyword evidence="2" id="KW-1185">Reference proteome</keyword>
<dbReference type="SUPFAM" id="SSF56925">
    <property type="entry name" value="OMPA-like"/>
    <property type="match status" value="1"/>
</dbReference>
<dbReference type="InterPro" id="IPR011250">
    <property type="entry name" value="OMP/PagP_B-barrel"/>
</dbReference>
<gene>
    <name evidence="1" type="ORF">SAMN04488024_12026</name>
</gene>
<proteinExistence type="predicted"/>
<name>A0A1G7CMH0_9SPHI</name>
<evidence type="ECO:0008006" key="3">
    <source>
        <dbReference type="Google" id="ProtNLM"/>
    </source>
</evidence>
<dbReference type="EMBL" id="FMZH01000020">
    <property type="protein sequence ID" value="SDE40604.1"/>
    <property type="molecule type" value="Genomic_DNA"/>
</dbReference>
<evidence type="ECO:0000313" key="1">
    <source>
        <dbReference type="EMBL" id="SDE40604.1"/>
    </source>
</evidence>
<accession>A0A1G7CMH0</accession>
<protein>
    <recommendedName>
        <fullName evidence="3">Outer membrane protein beta-barrel domain-containing protein</fullName>
    </recommendedName>
</protein>
<reference evidence="2" key="1">
    <citation type="submission" date="2016-10" db="EMBL/GenBank/DDBJ databases">
        <authorList>
            <person name="Varghese N."/>
            <person name="Submissions S."/>
        </authorList>
    </citation>
    <scope>NUCLEOTIDE SEQUENCE [LARGE SCALE GENOMIC DNA]</scope>
    <source>
        <strain evidence="2">DSM 18609</strain>
    </source>
</reference>
<dbReference type="Proteomes" id="UP000199455">
    <property type="component" value="Unassembled WGS sequence"/>
</dbReference>
<dbReference type="STRING" id="390242.SAMN04488024_12026"/>
<evidence type="ECO:0000313" key="2">
    <source>
        <dbReference type="Proteomes" id="UP000199455"/>
    </source>
</evidence>
<dbReference type="RefSeq" id="WP_090773134.1">
    <property type="nucleotide sequence ID" value="NZ_FMZH01000020.1"/>
</dbReference>
<sequence length="182" mass="19181">MLLTKIRLTLIIVLGLVPAVLMAQNTPNIGIGGEIGLPSGNFAGVSAVGLGASVKADLPLSSNLALSLNAGYMNFFGRRNQILQVQDLSYAPAKAGLKYWLSEGFYAEGQLGAALPLSSGLKTLLAWSPGIGTQFKLSGENKIDLGIRYEGWSGKRDSNLINTSSVNTKGFAGLRFAYVFGL</sequence>
<organism evidence="1 2">
    <name type="scientific">Pedobacter soli</name>
    <dbReference type="NCBI Taxonomy" id="390242"/>
    <lineage>
        <taxon>Bacteria</taxon>
        <taxon>Pseudomonadati</taxon>
        <taxon>Bacteroidota</taxon>
        <taxon>Sphingobacteriia</taxon>
        <taxon>Sphingobacteriales</taxon>
        <taxon>Sphingobacteriaceae</taxon>
        <taxon>Pedobacter</taxon>
    </lineage>
</organism>
<dbReference type="AlphaFoldDB" id="A0A1G7CMH0"/>